<dbReference type="AlphaFoldDB" id="A0A6J7UWF8"/>
<accession>A0A6J7UWF8</accession>
<dbReference type="Gene3D" id="1.25.40.10">
    <property type="entry name" value="Tetratricopeptide repeat domain"/>
    <property type="match status" value="1"/>
</dbReference>
<proteinExistence type="predicted"/>
<protein>
    <submittedName>
        <fullName evidence="1">Unannotated protein</fullName>
    </submittedName>
</protein>
<name>A0A6J7UWF8_9ZZZZ</name>
<dbReference type="Pfam" id="PF14561">
    <property type="entry name" value="TPR_20"/>
    <property type="match status" value="1"/>
</dbReference>
<dbReference type="InterPro" id="IPR011990">
    <property type="entry name" value="TPR-like_helical_dom_sf"/>
</dbReference>
<reference evidence="1" key="1">
    <citation type="submission" date="2020-05" db="EMBL/GenBank/DDBJ databases">
        <authorList>
            <person name="Chiriac C."/>
            <person name="Salcher M."/>
            <person name="Ghai R."/>
            <person name="Kavagutti S V."/>
        </authorList>
    </citation>
    <scope>NUCLEOTIDE SEQUENCE</scope>
</reference>
<gene>
    <name evidence="1" type="ORF">UFOPK4372_00335</name>
</gene>
<dbReference type="EMBL" id="CAFBQZ010000013">
    <property type="protein sequence ID" value="CAB5070814.1"/>
    <property type="molecule type" value="Genomic_DNA"/>
</dbReference>
<sequence>MDNAFNRLLRCVRTLDGSDQGQAKAHLLELFALVDPSDPRLVKARSALASALF</sequence>
<evidence type="ECO:0000313" key="1">
    <source>
        <dbReference type="EMBL" id="CAB5070814.1"/>
    </source>
</evidence>
<organism evidence="1">
    <name type="scientific">freshwater metagenome</name>
    <dbReference type="NCBI Taxonomy" id="449393"/>
    <lineage>
        <taxon>unclassified sequences</taxon>
        <taxon>metagenomes</taxon>
        <taxon>ecological metagenomes</taxon>
    </lineage>
</organism>